<dbReference type="SMART" id="SM00209">
    <property type="entry name" value="TSP1"/>
    <property type="match status" value="1"/>
</dbReference>
<dbReference type="GO" id="GO:0006508">
    <property type="term" value="P:proteolysis"/>
    <property type="evidence" value="ECO:0007669"/>
    <property type="project" value="UniProtKB-KW"/>
</dbReference>
<keyword evidence="5" id="KW-0862">Zinc</keyword>
<dbReference type="InterPro" id="IPR024079">
    <property type="entry name" value="MetalloPept_cat_dom_sf"/>
</dbReference>
<keyword evidence="1" id="KW-0245">EGF-like domain</keyword>
<dbReference type="PROSITE" id="PS50092">
    <property type="entry name" value="TSP1"/>
    <property type="match status" value="1"/>
</dbReference>
<dbReference type="Gene3D" id="2.20.100.10">
    <property type="entry name" value="Thrombospondin type-1 (TSP1) repeat"/>
    <property type="match status" value="1"/>
</dbReference>
<evidence type="ECO:0000256" key="5">
    <source>
        <dbReference type="ARBA" id="ARBA00022833"/>
    </source>
</evidence>
<evidence type="ECO:0000256" key="10">
    <source>
        <dbReference type="SAM" id="MobiDB-lite"/>
    </source>
</evidence>
<sequence>MHLSHTSPLTTSLDDLKINKSFHPSITSAERVTQLHEIVGPEFKEIRQLLDEIRIASLKKHGLFNDQDPTKRIDRQLIRNKLTFDDGTEASINRQISDDLFENDILLTLNQAEDILKEIKQSPNLRRRSGRQAISNTRSFWENTTIPYTFNVAQTNGLTCFRFVHYENERELGNKDYLQYFRGGGCWSQIGRIGGRQPISIELCQVQLDCDRGGYTDPQNCEQCRCPDGFAGTYCQELEQSNSNSCRGTSDLTAGEWPGDISTSKLHPGIKCFWRIHPQYSNQSVQLIFDRLNFPCKEACTSYLEVKYKTEKIATGARLCCDLPANIISEVGTEVILILRTDEKLNSEFEGFHLSFKSVEGYDKNTTTGIIKPDSWTSWGNWTECSATCGACGQRKRVRYCLSGPGKCKGSDYEVERCAFSPCPLPVEVSRCNGRLVAFVIFEINKKSSVIVDIFQVMPCELMEELEFGTALNYVSLRHHSGESWDHNGLSSSMLDSNIQLEGDGQNVIHNLLLPRLKNENIIARYRRLTAVRQQRYSRGSKAEKQLCEKRFTYHCPTTLLTISLDFLVERNKREINIIHNEPIHDSRHPCCAGYKLENDTSIAISSVISEQQEIIRYIKIDTSGICCYHNQIIQQTQMNLDFLLVTTGILVIISITNARVGRVRFESRISMSNRPSSNDGYLYPKSMQKQNPAKSAMRGPKVTHSFNHRATPNGHEMEFSMQHDMYRPKPRSKPKPKPEPKKEPEPASPADPEPEPYEGIEAWDKKTLIENVIAAYKDTCKSSDIVIFSPESKLKLVSSVKKMPLEVNDYPWVMNVEMFCTLNFWRVHSCFSMPLEDGFKKALIKNGIDFTDGGAHGPSCSLIRKFEADELKESRTVAEDDLKKALTDILLEEFHKSRSWPNPTKLFEIPFPMRGAKDAYWTLSTKIRKFNTYLNEQPNDFCTAFHTDAQLFDHFEKFTAGTEKTKVDDAFRNLTSVMKAIPLEKDKEKEGSEDNCTYDLFLFRVELEFFLALDTAIIDWLSKYVKPDNHNYEYFCREKEYCLYAQLRKKIRESKEITEKLIKNLGDWFEGRKHGLINDDFKYFAANYVAERFRIKMPAPPEPLKLKVKYEHGGYKNKVLYEHDGRNMRMLTKVSHPKSKIQGKTFPNSKNFSFHHQYNNGIHGDISEEDGENDMYMPKSAYANPNNFSFHHQFDGTHGDISEEGDEGAGHEMHEGASSEEDMHAQMEMNHEYDNQHPYDDTSFELGHEEITDKNGKKQNVLNYRCRMGPHQMNYQFGYDPACALISEVVKNYLLSCQRLDILRNVENLKKVFHLDINQNVNFWEQLEILVDLPKFCDQKELMSAKFGQLDCFEIPKNGNLLRLLNEYKIQVDKSEKMDRPKVSEKDVKALIADFLIEERNFPKNVESRINKSVNSASKENMNDVDTKQSFNDKRFALIDYEASEWLWRLEELLNNLYHLYKKSEIITGLQTNIKTKINIKKNDVGTNVRMQTRIHSERHLNDACKILKANTEIFDIVEAHLSNKAVHSNIETIFNNIKSIEKQILKKIPKRGENSSYGSNSSENNTNDNSVCISNLVTLTAIIEFYHSLIDAIAQKIQTLDDNSYKIFYPEKNSNYSKDDMMRVLFEMRKKAELLNASINSWFKRKLVKNEYEELQHQLKSQVDGHFPIWIIEDEMPKHRGIVARMEDGLRKIRNQIYQPTWEASKNKKKIRKQGRNRYRYFYSTPRIKRIHKHKPRILYVVDEPSRPAYYYQKRMKRGFWNN</sequence>
<dbReference type="PANTHER" id="PTHR10127:SF780">
    <property type="entry name" value="METALLOENDOPEPTIDASE"/>
    <property type="match status" value="1"/>
</dbReference>
<evidence type="ECO:0000256" key="9">
    <source>
        <dbReference type="PROSITE-ProRule" id="PRU00059"/>
    </source>
</evidence>
<evidence type="ECO:0000259" key="11">
    <source>
        <dbReference type="PROSITE" id="PS01180"/>
    </source>
</evidence>
<evidence type="ECO:0000256" key="6">
    <source>
        <dbReference type="ARBA" id="ARBA00023049"/>
    </source>
</evidence>
<comment type="caution">
    <text evidence="9">Lacks conserved residue(s) required for the propagation of feature annotation.</text>
</comment>
<proteinExistence type="predicted"/>
<dbReference type="CDD" id="cd00041">
    <property type="entry name" value="CUB"/>
    <property type="match status" value="1"/>
</dbReference>
<dbReference type="SUPFAM" id="SSF49854">
    <property type="entry name" value="Spermadhesin, CUB domain"/>
    <property type="match status" value="1"/>
</dbReference>
<dbReference type="InterPro" id="IPR036383">
    <property type="entry name" value="TSP1_rpt_sf"/>
</dbReference>
<dbReference type="Proteomes" id="UP000887560">
    <property type="component" value="Unplaced"/>
</dbReference>
<dbReference type="Gene3D" id="2.60.120.290">
    <property type="entry name" value="Spermadhesin, CUB domain"/>
    <property type="match status" value="1"/>
</dbReference>
<dbReference type="GO" id="GO:0004222">
    <property type="term" value="F:metalloendopeptidase activity"/>
    <property type="evidence" value="ECO:0007669"/>
    <property type="project" value="InterPro"/>
</dbReference>
<evidence type="ECO:0000256" key="4">
    <source>
        <dbReference type="ARBA" id="ARBA00022801"/>
    </source>
</evidence>
<dbReference type="Pfam" id="PF00090">
    <property type="entry name" value="TSP_1"/>
    <property type="match status" value="1"/>
</dbReference>
<dbReference type="InterPro" id="IPR000742">
    <property type="entry name" value="EGF"/>
</dbReference>
<dbReference type="PANTHER" id="PTHR10127">
    <property type="entry name" value="DISCOIDIN, CUB, EGF, LAMININ , AND ZINC METALLOPROTEASE DOMAIN CONTAINING"/>
    <property type="match status" value="1"/>
</dbReference>
<evidence type="ECO:0000256" key="2">
    <source>
        <dbReference type="ARBA" id="ARBA00022670"/>
    </source>
</evidence>
<dbReference type="InterPro" id="IPR001506">
    <property type="entry name" value="Peptidase_M12A"/>
</dbReference>
<dbReference type="PROSITE" id="PS01180">
    <property type="entry name" value="CUB"/>
    <property type="match status" value="1"/>
</dbReference>
<feature type="domain" description="CUB" evidence="11">
    <location>
        <begin position="246"/>
        <end position="359"/>
    </location>
</feature>
<dbReference type="WBParaSite" id="scf7180000420071.g4683">
    <property type="protein sequence ID" value="scf7180000420071.g4683"/>
    <property type="gene ID" value="scf7180000420071.g4683"/>
</dbReference>
<dbReference type="PROSITE" id="PS01186">
    <property type="entry name" value="EGF_2"/>
    <property type="match status" value="1"/>
</dbReference>
<dbReference type="Gene3D" id="3.40.390.10">
    <property type="entry name" value="Collagenase (Catalytic Domain)"/>
    <property type="match status" value="1"/>
</dbReference>
<feature type="region of interest" description="Disordered" evidence="10">
    <location>
        <begin position="675"/>
        <end position="759"/>
    </location>
</feature>
<evidence type="ECO:0000256" key="8">
    <source>
        <dbReference type="ARBA" id="ARBA00023180"/>
    </source>
</evidence>
<keyword evidence="12" id="KW-1185">Reference proteome</keyword>
<evidence type="ECO:0000256" key="7">
    <source>
        <dbReference type="ARBA" id="ARBA00023157"/>
    </source>
</evidence>
<name>A0A915NT60_9BILA</name>
<keyword evidence="7" id="KW-1015">Disulfide bond</keyword>
<evidence type="ECO:0000256" key="3">
    <source>
        <dbReference type="ARBA" id="ARBA00022723"/>
    </source>
</evidence>
<reference evidence="13" key="1">
    <citation type="submission" date="2022-11" db="UniProtKB">
        <authorList>
            <consortium name="WormBaseParasite"/>
        </authorList>
    </citation>
    <scope>IDENTIFICATION</scope>
</reference>
<dbReference type="Pfam" id="PF01400">
    <property type="entry name" value="Astacin"/>
    <property type="match status" value="1"/>
</dbReference>
<dbReference type="SMART" id="SM00042">
    <property type="entry name" value="CUB"/>
    <property type="match status" value="1"/>
</dbReference>
<keyword evidence="8" id="KW-0325">Glycoprotein</keyword>
<protein>
    <submittedName>
        <fullName evidence="13">CUB domain-containing protein</fullName>
    </submittedName>
</protein>
<organism evidence="12 13">
    <name type="scientific">Meloidogyne floridensis</name>
    <dbReference type="NCBI Taxonomy" id="298350"/>
    <lineage>
        <taxon>Eukaryota</taxon>
        <taxon>Metazoa</taxon>
        <taxon>Ecdysozoa</taxon>
        <taxon>Nematoda</taxon>
        <taxon>Chromadorea</taxon>
        <taxon>Rhabditida</taxon>
        <taxon>Tylenchina</taxon>
        <taxon>Tylenchomorpha</taxon>
        <taxon>Tylenchoidea</taxon>
        <taxon>Meloidogynidae</taxon>
        <taxon>Meloidogyninae</taxon>
        <taxon>Meloidogyne</taxon>
    </lineage>
</organism>
<keyword evidence="4" id="KW-0378">Hydrolase</keyword>
<evidence type="ECO:0000256" key="1">
    <source>
        <dbReference type="ARBA" id="ARBA00022536"/>
    </source>
</evidence>
<feature type="compositionally biased region" description="Basic and acidic residues" evidence="10">
    <location>
        <begin position="737"/>
        <end position="746"/>
    </location>
</feature>
<accession>A0A915NT60</accession>
<dbReference type="InterPro" id="IPR000884">
    <property type="entry name" value="TSP1_rpt"/>
</dbReference>
<keyword evidence="2" id="KW-0645">Protease</keyword>
<keyword evidence="3" id="KW-0479">Metal-binding</keyword>
<dbReference type="GO" id="GO:0046872">
    <property type="term" value="F:metal ion binding"/>
    <property type="evidence" value="ECO:0007669"/>
    <property type="project" value="UniProtKB-KW"/>
</dbReference>
<dbReference type="InterPro" id="IPR035914">
    <property type="entry name" value="Sperma_CUB_dom_sf"/>
</dbReference>
<dbReference type="SUPFAM" id="SSF82895">
    <property type="entry name" value="TSP-1 type 1 repeat"/>
    <property type="match status" value="1"/>
</dbReference>
<evidence type="ECO:0000313" key="12">
    <source>
        <dbReference type="Proteomes" id="UP000887560"/>
    </source>
</evidence>
<dbReference type="InterPro" id="IPR000859">
    <property type="entry name" value="CUB_dom"/>
</dbReference>
<evidence type="ECO:0000313" key="13">
    <source>
        <dbReference type="WBParaSite" id="scf7180000420071.g4683"/>
    </source>
</evidence>
<keyword evidence="6" id="KW-0482">Metalloprotease</keyword>